<reference evidence="3 4" key="1">
    <citation type="submission" date="2019-01" db="EMBL/GenBank/DDBJ databases">
        <title>Mucilaginibacter antarcticum sp. nov., isolated from antarctic soil.</title>
        <authorList>
            <person name="Yan Y.-Q."/>
            <person name="Du Z.-J."/>
        </authorList>
    </citation>
    <scope>NUCLEOTIDE SEQUENCE [LARGE SCALE GENOMIC DNA]</scope>
    <source>
        <strain evidence="3 4">F01003</strain>
    </source>
</reference>
<name>A0A3S3WDG4_9SPHI</name>
<keyword evidence="1" id="KW-0812">Transmembrane</keyword>
<keyword evidence="4" id="KW-1185">Reference proteome</keyword>
<dbReference type="PANTHER" id="PTHR33371">
    <property type="entry name" value="INTERMEMBRANE PHOSPHOLIPID TRANSPORT SYSTEM BINDING PROTEIN MLAD-RELATED"/>
    <property type="match status" value="1"/>
</dbReference>
<dbReference type="EMBL" id="SBIW01000003">
    <property type="protein sequence ID" value="RWY54332.1"/>
    <property type="molecule type" value="Genomic_DNA"/>
</dbReference>
<organism evidence="3 4">
    <name type="scientific">Mucilaginibacter gilvus</name>
    <dbReference type="NCBI Taxonomy" id="2305909"/>
    <lineage>
        <taxon>Bacteria</taxon>
        <taxon>Pseudomonadati</taxon>
        <taxon>Bacteroidota</taxon>
        <taxon>Sphingobacteriia</taxon>
        <taxon>Sphingobacteriales</taxon>
        <taxon>Sphingobacteriaceae</taxon>
        <taxon>Mucilaginibacter</taxon>
    </lineage>
</organism>
<evidence type="ECO:0000313" key="4">
    <source>
        <dbReference type="Proteomes" id="UP000286701"/>
    </source>
</evidence>
<sequence>MAEQKANNIKLGIFVMSGLLVLIVSFFIIGKNSNIFGTDFKLKVRLNNLNGLTEGNNVLFSGIQAGTVKTIELINDTTIEVTMQINSKVTSHIHNNALAAVGTEGLMGNKIVNITPGKAAGRQVIDGDLLGAQKVVSMDEVITTLSKTNNNVASISEVLKGTVLRIDSSEILKLINDKEIGISLKSSLKNIHQATDNANQLTIGLNSLISGIRNGKGAAGLLLTDTTMAANLKYAMVNIRSASNNANQMTLQLNTMVKGINNKLTNGEGPVNTLLRDSVMANNMRKTMENLKNGTDGFNQNMEALKRNFLFKGYFKTVEKKRIKDSITTQQALKAKP</sequence>
<dbReference type="OrthoDB" id="9771725at2"/>
<proteinExistence type="predicted"/>
<protein>
    <submittedName>
        <fullName evidence="3">MCE family protein</fullName>
    </submittedName>
</protein>
<dbReference type="InterPro" id="IPR003399">
    <property type="entry name" value="Mce/MlaD"/>
</dbReference>
<comment type="caution">
    <text evidence="3">The sequence shown here is derived from an EMBL/GenBank/DDBJ whole genome shotgun (WGS) entry which is preliminary data.</text>
</comment>
<evidence type="ECO:0000256" key="1">
    <source>
        <dbReference type="SAM" id="Phobius"/>
    </source>
</evidence>
<accession>A0A3S3WDG4</accession>
<evidence type="ECO:0000313" key="3">
    <source>
        <dbReference type="EMBL" id="RWY54332.1"/>
    </source>
</evidence>
<gene>
    <name evidence="3" type="ORF">EPL05_09865</name>
</gene>
<evidence type="ECO:0000259" key="2">
    <source>
        <dbReference type="Pfam" id="PF02470"/>
    </source>
</evidence>
<keyword evidence="1" id="KW-0472">Membrane</keyword>
<dbReference type="InterPro" id="IPR052336">
    <property type="entry name" value="MlaD_Phospholipid_Transporter"/>
</dbReference>
<feature type="domain" description="Mce/MlaD" evidence="2">
    <location>
        <begin position="42"/>
        <end position="117"/>
    </location>
</feature>
<dbReference type="Proteomes" id="UP000286701">
    <property type="component" value="Unassembled WGS sequence"/>
</dbReference>
<dbReference type="Pfam" id="PF02470">
    <property type="entry name" value="MlaD"/>
    <property type="match status" value="1"/>
</dbReference>
<dbReference type="PANTHER" id="PTHR33371:SF4">
    <property type="entry name" value="INTERMEMBRANE PHOSPHOLIPID TRANSPORT SYSTEM BINDING PROTEIN MLAD"/>
    <property type="match status" value="1"/>
</dbReference>
<keyword evidence="1" id="KW-1133">Transmembrane helix</keyword>
<dbReference type="AlphaFoldDB" id="A0A3S3WDG4"/>
<feature type="transmembrane region" description="Helical" evidence="1">
    <location>
        <begin position="12"/>
        <end position="30"/>
    </location>
</feature>
<dbReference type="RefSeq" id="WP_128533767.1">
    <property type="nucleotide sequence ID" value="NZ_SBIW01000003.1"/>
</dbReference>